<feature type="domain" description="XPG N-terminal" evidence="3">
    <location>
        <begin position="1"/>
        <end position="96"/>
    </location>
</feature>
<organism evidence="4 5">
    <name type="scientific">Phaedon cochleariae</name>
    <name type="common">Mustard beetle</name>
    <dbReference type="NCBI Taxonomy" id="80249"/>
    <lineage>
        <taxon>Eukaryota</taxon>
        <taxon>Metazoa</taxon>
        <taxon>Ecdysozoa</taxon>
        <taxon>Arthropoda</taxon>
        <taxon>Hexapoda</taxon>
        <taxon>Insecta</taxon>
        <taxon>Pterygota</taxon>
        <taxon>Neoptera</taxon>
        <taxon>Endopterygota</taxon>
        <taxon>Coleoptera</taxon>
        <taxon>Polyphaga</taxon>
        <taxon>Cucujiformia</taxon>
        <taxon>Chrysomeloidea</taxon>
        <taxon>Chrysomelidae</taxon>
        <taxon>Chrysomelinae</taxon>
        <taxon>Chrysomelini</taxon>
        <taxon>Phaedon</taxon>
    </lineage>
</organism>
<evidence type="ECO:0000313" key="4">
    <source>
        <dbReference type="EMBL" id="CAG9814393.1"/>
    </source>
</evidence>
<dbReference type="InterPro" id="IPR026832">
    <property type="entry name" value="Asteroid"/>
</dbReference>
<reference evidence="4" key="2">
    <citation type="submission" date="2022-10" db="EMBL/GenBank/DDBJ databases">
        <authorList>
            <consortium name="ENA_rothamsted_submissions"/>
            <consortium name="culmorum"/>
            <person name="King R."/>
        </authorList>
    </citation>
    <scope>NUCLEOTIDE SEQUENCE</scope>
</reference>
<protein>
    <recommendedName>
        <fullName evidence="3">XPG N-terminal domain-containing protein</fullName>
    </recommendedName>
</protein>
<dbReference type="AlphaFoldDB" id="A0A9N9SCC7"/>
<dbReference type="OrthoDB" id="25987at2759"/>
<reference evidence="4" key="1">
    <citation type="submission" date="2022-01" db="EMBL/GenBank/DDBJ databases">
        <authorList>
            <person name="King R."/>
        </authorList>
    </citation>
    <scope>NUCLEOTIDE SEQUENCE</scope>
</reference>
<name>A0A9N9SCC7_PHACE</name>
<dbReference type="EMBL" id="OU896716">
    <property type="protein sequence ID" value="CAG9814393.1"/>
    <property type="molecule type" value="Genomic_DNA"/>
</dbReference>
<dbReference type="Proteomes" id="UP001153737">
    <property type="component" value="Chromosome 10"/>
</dbReference>
<dbReference type="PANTHER" id="PTHR15665">
    <property type="entry name" value="ASTEROID PROTEIN"/>
    <property type="match status" value="1"/>
</dbReference>
<evidence type="ECO:0000256" key="2">
    <source>
        <dbReference type="SAM" id="MobiDB-lite"/>
    </source>
</evidence>
<dbReference type="SUPFAM" id="SSF88723">
    <property type="entry name" value="PIN domain-like"/>
    <property type="match status" value="1"/>
</dbReference>
<accession>A0A9N9SCC7</accession>
<dbReference type="InterPro" id="IPR006085">
    <property type="entry name" value="XPG_DNA_repair_N"/>
</dbReference>
<comment type="similarity">
    <text evidence="1">Belongs to the asteroid family.</text>
</comment>
<dbReference type="GO" id="GO:0004518">
    <property type="term" value="F:nuclease activity"/>
    <property type="evidence" value="ECO:0007669"/>
    <property type="project" value="InterPro"/>
</dbReference>
<dbReference type="PANTHER" id="PTHR15665:SF1">
    <property type="entry name" value="PROTEIN ASTEROID HOMOLOG 1"/>
    <property type="match status" value="1"/>
</dbReference>
<evidence type="ECO:0000259" key="3">
    <source>
        <dbReference type="Pfam" id="PF00752"/>
    </source>
</evidence>
<gene>
    <name evidence="4" type="ORF">PHAECO_LOCUS1754</name>
</gene>
<feature type="region of interest" description="Disordered" evidence="2">
    <location>
        <begin position="335"/>
        <end position="377"/>
    </location>
</feature>
<evidence type="ECO:0000256" key="1">
    <source>
        <dbReference type="ARBA" id="ARBA00007398"/>
    </source>
</evidence>
<dbReference type="Gene3D" id="3.40.50.1010">
    <property type="entry name" value="5'-nuclease"/>
    <property type="match status" value="1"/>
</dbReference>
<keyword evidence="5" id="KW-1185">Reference proteome</keyword>
<evidence type="ECO:0000313" key="5">
    <source>
        <dbReference type="Proteomes" id="UP001153737"/>
    </source>
</evidence>
<sequence>MGIRGLTTFIQSRSHQYMEKYELHDTDLVIDGNAVACQLYRWHTESNDCFGGDYDKYAYAIQKFFQLLASSNITPLVVFDGGYETKKVATVISRMKNKIKSADSLNGVAEGSISVFPLMLRPVFQEVIIKMGIKTVRCDFEGDTEIASIARILNCPILSYDSDFFIFDVLYIPFATMEMAVKRGKVKGDSLPYTYIPCEVYRVEKFLESFPGLKKSVLPILAVLLGNDYVKRGVFSLFYNNLKIQKCSGSMNEGQKRIKSLLVWLQNENIQTAIHKVLTRYKKRRRWIIMKKIKIAIEGYNCTDSKYLKYLGLTAPNTKPNDSDNKSNQIDVLNLESSPEDDQNSDCDEENSKSDEESPVSDDEEKSHSESDDEVYDHDETLFIDTRKPLNAVIPVFQEKFRTCEYPASFMDILLQNKYYCVPQVEDSALENSHMISFDILSAIHKILTNSEKHLVCFGRVGGSQVRKQNVPICPLNLPNLNEIQILNIDVRKGIFFQILGVQEDLKVNIHEFPDSWQLYIVTLIYLKDKSGISWPLICSLLISKYVLSHIDKKLGVHRCAKAFLKKFSTKSVTSDFNAQNLESTIRGSLNSLSYEDCKSTMNVLIPYFTMDDKTAMNVKSFDRSLVHMISQFQSCLLHIGQLNTLMNSPLPSLLVSECLNCTFVYNMTRNLSKRPNLQEYIRILFQDSPIFLHSFGLIINKLRDFISEDFCADHPKKKRKKRKKIESEVVKEEDPVLDTDEEFVDPSNVFTILSVSQ</sequence>
<proteinExistence type="inferred from homology"/>
<dbReference type="Pfam" id="PF00752">
    <property type="entry name" value="XPG_N"/>
    <property type="match status" value="1"/>
</dbReference>
<feature type="compositionally biased region" description="Acidic residues" evidence="2">
    <location>
        <begin position="338"/>
        <end position="349"/>
    </location>
</feature>
<dbReference type="InterPro" id="IPR029060">
    <property type="entry name" value="PIN-like_dom_sf"/>
</dbReference>